<reference evidence="1 2" key="1">
    <citation type="submission" date="2018-06" db="EMBL/GenBank/DDBJ databases">
        <title>Genomic Encyclopedia of Archaeal and Bacterial Type Strains, Phase II (KMG-II): from individual species to whole genera.</title>
        <authorList>
            <person name="Goeker M."/>
        </authorList>
    </citation>
    <scope>NUCLEOTIDE SEQUENCE [LARGE SCALE GENOMIC DNA]</scope>
    <source>
        <strain evidence="1 2">ATCC BAA-1881</strain>
    </source>
</reference>
<evidence type="ECO:0000313" key="1">
    <source>
        <dbReference type="EMBL" id="PZW28457.1"/>
    </source>
</evidence>
<accession>A0A326U7D8</accession>
<sequence>MLRKAGLVRDRRGIVTECTFTITLPGTILSALLHVSHMEIGRLKGLKQRAEYQEALLQDLEAFTYATGQHLYGRPGDGGRPITSQPS</sequence>
<proteinExistence type="predicted"/>
<gene>
    <name evidence="1" type="ORF">EI42_03211</name>
</gene>
<protein>
    <submittedName>
        <fullName evidence="1">Uncharacterized protein</fullName>
    </submittedName>
</protein>
<dbReference type="Proteomes" id="UP000248806">
    <property type="component" value="Unassembled WGS sequence"/>
</dbReference>
<dbReference type="AlphaFoldDB" id="A0A326U7D8"/>
<keyword evidence="2" id="KW-1185">Reference proteome</keyword>
<organism evidence="1 2">
    <name type="scientific">Thermosporothrix hazakensis</name>
    <dbReference type="NCBI Taxonomy" id="644383"/>
    <lineage>
        <taxon>Bacteria</taxon>
        <taxon>Bacillati</taxon>
        <taxon>Chloroflexota</taxon>
        <taxon>Ktedonobacteria</taxon>
        <taxon>Ktedonobacterales</taxon>
        <taxon>Thermosporotrichaceae</taxon>
        <taxon>Thermosporothrix</taxon>
    </lineage>
</organism>
<dbReference type="RefSeq" id="WP_111323595.1">
    <property type="nucleotide sequence ID" value="NZ_BIFX01000001.1"/>
</dbReference>
<dbReference type="EMBL" id="QKUF01000010">
    <property type="protein sequence ID" value="PZW28457.1"/>
    <property type="molecule type" value="Genomic_DNA"/>
</dbReference>
<comment type="caution">
    <text evidence="1">The sequence shown here is derived from an EMBL/GenBank/DDBJ whole genome shotgun (WGS) entry which is preliminary data.</text>
</comment>
<name>A0A326U7D8_THEHA</name>
<evidence type="ECO:0000313" key="2">
    <source>
        <dbReference type="Proteomes" id="UP000248806"/>
    </source>
</evidence>